<feature type="domain" description="Protein kinase" evidence="6">
    <location>
        <begin position="40"/>
        <end position="281"/>
    </location>
</feature>
<keyword evidence="1" id="KW-0808">Transferase</keyword>
<dbReference type="SUPFAM" id="SSF56112">
    <property type="entry name" value="Protein kinase-like (PK-like)"/>
    <property type="match status" value="2"/>
</dbReference>
<keyword evidence="3" id="KW-0418">Kinase</keyword>
<keyword evidence="8" id="KW-1185">Reference proteome</keyword>
<evidence type="ECO:0000256" key="1">
    <source>
        <dbReference type="ARBA" id="ARBA00022679"/>
    </source>
</evidence>
<keyword evidence="5" id="KW-0812">Transmembrane</keyword>
<evidence type="ECO:0000259" key="6">
    <source>
        <dbReference type="PROSITE" id="PS50011"/>
    </source>
</evidence>
<gene>
    <name evidence="7" type="ORF">GCM10007877_26180</name>
</gene>
<comment type="caution">
    <text evidence="7">The sequence shown here is derived from an EMBL/GenBank/DDBJ whole genome shotgun (WGS) entry which is preliminary data.</text>
</comment>
<dbReference type="Gene3D" id="1.10.510.10">
    <property type="entry name" value="Transferase(Phosphotransferase) domain 1"/>
    <property type="match status" value="2"/>
</dbReference>
<evidence type="ECO:0000313" key="8">
    <source>
        <dbReference type="Proteomes" id="UP001156870"/>
    </source>
</evidence>
<organism evidence="7 8">
    <name type="scientific">Marinibactrum halimedae</name>
    <dbReference type="NCBI Taxonomy" id="1444977"/>
    <lineage>
        <taxon>Bacteria</taxon>
        <taxon>Pseudomonadati</taxon>
        <taxon>Pseudomonadota</taxon>
        <taxon>Gammaproteobacteria</taxon>
        <taxon>Cellvibrionales</taxon>
        <taxon>Cellvibrionaceae</taxon>
        <taxon>Marinibactrum</taxon>
    </lineage>
</organism>
<dbReference type="PROSITE" id="PS50011">
    <property type="entry name" value="PROTEIN_KINASE_DOM"/>
    <property type="match status" value="2"/>
</dbReference>
<feature type="domain" description="Protein kinase" evidence="6">
    <location>
        <begin position="306"/>
        <end position="562"/>
    </location>
</feature>
<dbReference type="Pfam" id="PF00069">
    <property type="entry name" value="Pkinase"/>
    <property type="match status" value="1"/>
</dbReference>
<dbReference type="GO" id="GO:0005524">
    <property type="term" value="F:ATP binding"/>
    <property type="evidence" value="ECO:0007669"/>
    <property type="project" value="UniProtKB-KW"/>
</dbReference>
<dbReference type="InterPro" id="IPR000719">
    <property type="entry name" value="Prot_kinase_dom"/>
</dbReference>
<evidence type="ECO:0000256" key="5">
    <source>
        <dbReference type="SAM" id="Phobius"/>
    </source>
</evidence>
<dbReference type="PANTHER" id="PTHR24349">
    <property type="entry name" value="SERINE/THREONINE-PROTEIN KINASE"/>
    <property type="match status" value="1"/>
</dbReference>
<evidence type="ECO:0000256" key="2">
    <source>
        <dbReference type="ARBA" id="ARBA00022741"/>
    </source>
</evidence>
<dbReference type="InterPro" id="IPR011009">
    <property type="entry name" value="Kinase-like_dom_sf"/>
</dbReference>
<dbReference type="AlphaFoldDB" id="A0AA37WM47"/>
<dbReference type="EMBL" id="BSPD01000062">
    <property type="protein sequence ID" value="GLS26899.1"/>
    <property type="molecule type" value="Genomic_DNA"/>
</dbReference>
<dbReference type="GO" id="GO:0004672">
    <property type="term" value="F:protein kinase activity"/>
    <property type="evidence" value="ECO:0007669"/>
    <property type="project" value="InterPro"/>
</dbReference>
<reference evidence="7 8" key="1">
    <citation type="journal article" date="2014" name="Int. J. Syst. Evol. Microbiol.">
        <title>Complete genome sequence of Corynebacterium casei LMG S-19264T (=DSM 44701T), isolated from a smear-ripened cheese.</title>
        <authorList>
            <consortium name="US DOE Joint Genome Institute (JGI-PGF)"/>
            <person name="Walter F."/>
            <person name="Albersmeier A."/>
            <person name="Kalinowski J."/>
            <person name="Ruckert C."/>
        </authorList>
    </citation>
    <scope>NUCLEOTIDE SEQUENCE [LARGE SCALE GENOMIC DNA]</scope>
    <source>
        <strain evidence="7 8">NBRC 110095</strain>
    </source>
</reference>
<keyword evidence="5" id="KW-0472">Membrane</keyword>
<sequence length="607" mass="68496">MEEFTQLALQAKVGERNCHEWRYTNVLANCMVIDIDLPGYQLQTAIFEDDNTSIWRANDLAQSRSRRIVITRALPWSTNQSPDRNRLADHPVNIHQPPTHHNIAVNIEQGRLDSGHVYWVNDYRPAKTLQTLLFDKPSNTQALYLAIQLCKALMVTHHAGLAHGFLLPKMIMVNDDGQLELMGLSNRDALFITEKEAYFLAPECRALQEKSVEGDVFSVAALVYRFLTGHTPMVSMENAEVALSDRLSRIPPLLNRVISASLSPHQNDRPRSASVLLQTFWVVARGTFLPQTPWASTAKMLMFLKMPILDVIHTGEMSSMAIADPQAKGEYLRIKIDQVNSDFALLGVKPLVVIKRWITKERDSEFVFKQQKKLMGMAHSAILPPVLVKQRSDSIWTCFAYCSGGNLTHYWGQLWTLDETVLLMRQLCAGLLYAHRSGVVHGNVCATNVVFSTGARDVETGGLAQSLSAKLTDFGFERPFPPAEYGLGEEKMTKARDVFGLGVLLYRLLVGEFPRWRDQSLQMGRRFNSLPKNVRHLIQQMLYSDPKQRPTMTEVGVKLQALSSEPVKQEKCLQSPRQKERQKILLLLLLILLAQMLINTGVITALS</sequence>
<keyword evidence="2" id="KW-0547">Nucleotide-binding</keyword>
<dbReference type="InterPro" id="IPR050205">
    <property type="entry name" value="CDPK_Ser/Thr_kinases"/>
</dbReference>
<dbReference type="SMART" id="SM00220">
    <property type="entry name" value="S_TKc"/>
    <property type="match status" value="1"/>
</dbReference>
<name>A0AA37WM47_9GAMM</name>
<dbReference type="RefSeq" id="WP_232593565.1">
    <property type="nucleotide sequence ID" value="NZ_BSPD01000062.1"/>
</dbReference>
<evidence type="ECO:0000256" key="3">
    <source>
        <dbReference type="ARBA" id="ARBA00022777"/>
    </source>
</evidence>
<protein>
    <recommendedName>
        <fullName evidence="6">Protein kinase domain-containing protein</fullName>
    </recommendedName>
</protein>
<evidence type="ECO:0000313" key="7">
    <source>
        <dbReference type="EMBL" id="GLS26899.1"/>
    </source>
</evidence>
<dbReference type="Proteomes" id="UP001156870">
    <property type="component" value="Unassembled WGS sequence"/>
</dbReference>
<evidence type="ECO:0000256" key="4">
    <source>
        <dbReference type="ARBA" id="ARBA00022840"/>
    </source>
</evidence>
<accession>A0AA37WM47</accession>
<proteinExistence type="predicted"/>
<keyword evidence="4" id="KW-0067">ATP-binding</keyword>
<keyword evidence="5" id="KW-1133">Transmembrane helix</keyword>
<feature type="transmembrane region" description="Helical" evidence="5">
    <location>
        <begin position="584"/>
        <end position="606"/>
    </location>
</feature>